<feature type="region of interest" description="Disordered" evidence="1">
    <location>
        <begin position="1"/>
        <end position="33"/>
    </location>
</feature>
<gene>
    <name evidence="2" type="ORF">INT45_005135</name>
</gene>
<evidence type="ECO:0000313" key="2">
    <source>
        <dbReference type="EMBL" id="KAG2204899.1"/>
    </source>
</evidence>
<dbReference type="Proteomes" id="UP000646827">
    <property type="component" value="Unassembled WGS sequence"/>
</dbReference>
<sequence length="88" mass="9849">MTSFYGLTSPPGNGYPISRVSQGDSRIPREKEKAETFRPLNNITHLRAKNIALESPMTSFYGLTSPPGNGYPISRTSPEEIDNWFVRC</sequence>
<reference evidence="2 3" key="1">
    <citation type="submission" date="2020-12" db="EMBL/GenBank/DDBJ databases">
        <title>Metabolic potential, ecology and presence of endohyphal bacteria is reflected in genomic diversity of Mucoromycotina.</title>
        <authorList>
            <person name="Muszewska A."/>
            <person name="Okrasinska A."/>
            <person name="Steczkiewicz K."/>
            <person name="Drgas O."/>
            <person name="Orlowska M."/>
            <person name="Perlinska-Lenart U."/>
            <person name="Aleksandrzak-Piekarczyk T."/>
            <person name="Szatraj K."/>
            <person name="Zielenkiewicz U."/>
            <person name="Pilsyk S."/>
            <person name="Malc E."/>
            <person name="Mieczkowski P."/>
            <person name="Kruszewska J.S."/>
            <person name="Biernat P."/>
            <person name="Pawlowska J."/>
        </authorList>
    </citation>
    <scope>NUCLEOTIDE SEQUENCE [LARGE SCALE GENOMIC DNA]</scope>
    <source>
        <strain evidence="2 3">CBS 142.35</strain>
    </source>
</reference>
<proteinExistence type="predicted"/>
<comment type="caution">
    <text evidence="2">The sequence shown here is derived from an EMBL/GenBank/DDBJ whole genome shotgun (WGS) entry which is preliminary data.</text>
</comment>
<accession>A0A8H7R5G0</accession>
<dbReference type="AlphaFoldDB" id="A0A8H7R5G0"/>
<name>A0A8H7R5G0_9FUNG</name>
<evidence type="ECO:0000313" key="3">
    <source>
        <dbReference type="Proteomes" id="UP000646827"/>
    </source>
</evidence>
<evidence type="ECO:0000256" key="1">
    <source>
        <dbReference type="SAM" id="MobiDB-lite"/>
    </source>
</evidence>
<organism evidence="2 3">
    <name type="scientific">Circinella minor</name>
    <dbReference type="NCBI Taxonomy" id="1195481"/>
    <lineage>
        <taxon>Eukaryota</taxon>
        <taxon>Fungi</taxon>
        <taxon>Fungi incertae sedis</taxon>
        <taxon>Mucoromycota</taxon>
        <taxon>Mucoromycotina</taxon>
        <taxon>Mucoromycetes</taxon>
        <taxon>Mucorales</taxon>
        <taxon>Lichtheimiaceae</taxon>
        <taxon>Circinella</taxon>
    </lineage>
</organism>
<protein>
    <submittedName>
        <fullName evidence="2">Uncharacterized protein</fullName>
    </submittedName>
</protein>
<keyword evidence="3" id="KW-1185">Reference proteome</keyword>
<dbReference type="EMBL" id="JAEPRB010001387">
    <property type="protein sequence ID" value="KAG2204899.1"/>
    <property type="molecule type" value="Genomic_DNA"/>
</dbReference>